<evidence type="ECO:0000256" key="9">
    <source>
        <dbReference type="ARBA" id="ARBA00023224"/>
    </source>
</evidence>
<evidence type="ECO:0000256" key="6">
    <source>
        <dbReference type="ARBA" id="ARBA00022989"/>
    </source>
</evidence>
<protein>
    <recommendedName>
        <fullName evidence="10">Odorant receptor</fullName>
    </recommendedName>
</protein>
<evidence type="ECO:0000313" key="11">
    <source>
        <dbReference type="EMBL" id="AQM56015.1"/>
    </source>
</evidence>
<comment type="subcellular location">
    <subcellularLocation>
        <location evidence="1 10">Cell membrane</location>
        <topology evidence="1 10">Multi-pass membrane protein</topology>
    </subcellularLocation>
</comment>
<feature type="transmembrane region" description="Helical" evidence="10">
    <location>
        <begin position="138"/>
        <end position="160"/>
    </location>
</feature>
<dbReference type="GO" id="GO:0007165">
    <property type="term" value="P:signal transduction"/>
    <property type="evidence" value="ECO:0007669"/>
    <property type="project" value="UniProtKB-KW"/>
</dbReference>
<keyword evidence="8 10" id="KW-0675">Receptor</keyword>
<dbReference type="Pfam" id="PF02949">
    <property type="entry name" value="7tm_6"/>
    <property type="match status" value="1"/>
</dbReference>
<dbReference type="AlphaFoldDB" id="A0A1Q1NII5"/>
<keyword evidence="6 10" id="KW-1133">Transmembrane helix</keyword>
<evidence type="ECO:0000256" key="7">
    <source>
        <dbReference type="ARBA" id="ARBA00023136"/>
    </source>
</evidence>
<evidence type="ECO:0000256" key="1">
    <source>
        <dbReference type="ARBA" id="ARBA00004651"/>
    </source>
</evidence>
<sequence length="367" mass="42023">MLFGAGSKELGFRKETIEEEDVGFMQLAGLYPLTRGYTAYYFISFILCTTLMEGMIVGSYLEGEVDTSLETAHVLLISLNMFTQICTHRYYYDIVNKLLRAIDDNFFSYGDTMDEDTKQVIRKLAKEKTARKKMFGKVFKIQVSSAAIAITFQRPILYVLNGRGVKDVDGENWLIYQSPFGILVPFSNYWVPYLFGMVLVVNQVITTSITAMATATSFVRFSEELLHQLEIVKLGLGNFMFRARHLHSLRYNQSKESGEQDKHLDKCIITCLSKSVEHHAIIIKLFGDFKNMMYIPLFTVIFDGSVLICMSAVQLITSKNPIVRMSMPPFIVAELYYTYLYCSYAEKLTNMVLRTAYSLLNFLATRK</sequence>
<dbReference type="GO" id="GO:0005549">
    <property type="term" value="F:odorant binding"/>
    <property type="evidence" value="ECO:0007669"/>
    <property type="project" value="InterPro"/>
</dbReference>
<feature type="transmembrane region" description="Helical" evidence="10">
    <location>
        <begin position="39"/>
        <end position="61"/>
    </location>
</feature>
<keyword evidence="3 10" id="KW-0716">Sensory transduction</keyword>
<dbReference type="GO" id="GO:0004984">
    <property type="term" value="F:olfactory receptor activity"/>
    <property type="evidence" value="ECO:0007669"/>
    <property type="project" value="InterPro"/>
</dbReference>
<keyword evidence="2" id="KW-1003">Cell membrane</keyword>
<keyword evidence="7 10" id="KW-0472">Membrane</keyword>
<evidence type="ECO:0000256" key="10">
    <source>
        <dbReference type="RuleBase" id="RU351113"/>
    </source>
</evidence>
<reference evidence="11" key="2">
    <citation type="submission" date="2016-03" db="EMBL/GenBank/DDBJ databases">
        <authorList>
            <person name="Ploux O."/>
        </authorList>
    </citation>
    <scope>NUCLEOTIDE SEQUENCE</scope>
</reference>
<feature type="transmembrane region" description="Helical" evidence="10">
    <location>
        <begin position="294"/>
        <end position="316"/>
    </location>
</feature>
<reference evidence="11" key="1">
    <citation type="journal article" date="2016" name="Sci. Rep.">
        <title>Identification and expression analysis of an olfactory receptor gene family in green plant bug Apolygus lucorum (Meyer-Dur).</title>
        <authorList>
            <person name="An X.K."/>
            <person name="Sun L."/>
            <person name="Liu H.W."/>
            <person name="Liu D.F."/>
            <person name="Ding Y.X."/>
            <person name="Li L.M."/>
            <person name="Zhang Y.J."/>
            <person name="Guo Y.Y."/>
        </authorList>
    </citation>
    <scope>NUCLEOTIDE SEQUENCE</scope>
</reference>
<comment type="similarity">
    <text evidence="10">Belongs to the insect chemoreceptor superfamily. Heteromeric odorant receptor channel (TC 1.A.69) family.</text>
</comment>
<comment type="caution">
    <text evidence="10">Lacks conserved residue(s) required for the propagation of feature annotation.</text>
</comment>
<keyword evidence="5 10" id="KW-0552">Olfaction</keyword>
<organism evidence="11">
    <name type="scientific">Apolygus lucorum</name>
    <name type="common">Small green plant bug</name>
    <name type="synonym">Lygocoris lucorum</name>
    <dbReference type="NCBI Taxonomy" id="248454"/>
    <lineage>
        <taxon>Eukaryota</taxon>
        <taxon>Metazoa</taxon>
        <taxon>Ecdysozoa</taxon>
        <taxon>Arthropoda</taxon>
        <taxon>Hexapoda</taxon>
        <taxon>Insecta</taxon>
        <taxon>Pterygota</taxon>
        <taxon>Neoptera</taxon>
        <taxon>Paraneoptera</taxon>
        <taxon>Hemiptera</taxon>
        <taxon>Heteroptera</taxon>
        <taxon>Panheteroptera</taxon>
        <taxon>Cimicomorpha</taxon>
        <taxon>Miridae</taxon>
        <taxon>Mirini</taxon>
        <taxon>Apolygus</taxon>
    </lineage>
</organism>
<dbReference type="PANTHER" id="PTHR21137:SF35">
    <property type="entry name" value="ODORANT RECEPTOR 19A-RELATED"/>
    <property type="match status" value="1"/>
</dbReference>
<proteinExistence type="evidence at transcript level"/>
<name>A0A1Q1NII5_APOLU</name>
<gene>
    <name evidence="11" type="primary">OR7</name>
</gene>
<keyword evidence="4 10" id="KW-0812">Transmembrane</keyword>
<keyword evidence="9 10" id="KW-0807">Transducer</keyword>
<dbReference type="GO" id="GO:0005886">
    <property type="term" value="C:plasma membrane"/>
    <property type="evidence" value="ECO:0007669"/>
    <property type="project" value="UniProtKB-SubCell"/>
</dbReference>
<evidence type="ECO:0000256" key="3">
    <source>
        <dbReference type="ARBA" id="ARBA00022606"/>
    </source>
</evidence>
<dbReference type="PANTHER" id="PTHR21137">
    <property type="entry name" value="ODORANT RECEPTOR"/>
    <property type="match status" value="1"/>
</dbReference>
<evidence type="ECO:0000256" key="4">
    <source>
        <dbReference type="ARBA" id="ARBA00022692"/>
    </source>
</evidence>
<evidence type="ECO:0000256" key="8">
    <source>
        <dbReference type="ARBA" id="ARBA00023170"/>
    </source>
</evidence>
<dbReference type="EMBL" id="KU958186">
    <property type="protein sequence ID" value="AQM56015.1"/>
    <property type="molecule type" value="mRNA"/>
</dbReference>
<evidence type="ECO:0000256" key="2">
    <source>
        <dbReference type="ARBA" id="ARBA00022475"/>
    </source>
</evidence>
<dbReference type="InterPro" id="IPR004117">
    <property type="entry name" value="7tm6_olfct_rcpt"/>
</dbReference>
<feature type="transmembrane region" description="Helical" evidence="10">
    <location>
        <begin position="322"/>
        <end position="342"/>
    </location>
</feature>
<evidence type="ECO:0000256" key="5">
    <source>
        <dbReference type="ARBA" id="ARBA00022725"/>
    </source>
</evidence>
<accession>A0A1Q1NII5</accession>